<dbReference type="GO" id="GO:0003824">
    <property type="term" value="F:catalytic activity"/>
    <property type="evidence" value="ECO:0007669"/>
    <property type="project" value="UniProtKB-ARBA"/>
</dbReference>
<dbReference type="RefSeq" id="WP_134662669.1">
    <property type="nucleotide sequence ID" value="NZ_JACJHR010000004.1"/>
</dbReference>
<dbReference type="PANTHER" id="PTHR43459">
    <property type="entry name" value="ENOYL-COA HYDRATASE"/>
    <property type="match status" value="1"/>
</dbReference>
<gene>
    <name evidence="2" type="ORF">H5411_04765</name>
</gene>
<comment type="similarity">
    <text evidence="1">Belongs to the enoyl-CoA hydratase/isomerase family.</text>
</comment>
<evidence type="ECO:0000313" key="3">
    <source>
        <dbReference type="Proteomes" id="UP000550260"/>
    </source>
</evidence>
<comment type="caution">
    <text evidence="2">The sequence shown here is derived from an EMBL/GenBank/DDBJ whole genome shotgun (WGS) entry which is preliminary data.</text>
</comment>
<dbReference type="PANTHER" id="PTHR43459:SF1">
    <property type="entry name" value="EG:BACN32G11.4 PROTEIN"/>
    <property type="match status" value="1"/>
</dbReference>
<dbReference type="SUPFAM" id="SSF52096">
    <property type="entry name" value="ClpP/crotonase"/>
    <property type="match status" value="1"/>
</dbReference>
<dbReference type="Gene3D" id="1.10.12.10">
    <property type="entry name" value="Lyase 2-enoyl-coa Hydratase, Chain A, domain 2"/>
    <property type="match status" value="1"/>
</dbReference>
<protein>
    <submittedName>
        <fullName evidence="2">Enoyl-CoA hydratase/isomerase family protein</fullName>
    </submittedName>
</protein>
<dbReference type="Pfam" id="PF00378">
    <property type="entry name" value="ECH_1"/>
    <property type="match status" value="1"/>
</dbReference>
<accession>A0A8E1VUC9</accession>
<dbReference type="InterPro" id="IPR014748">
    <property type="entry name" value="Enoyl-CoA_hydra_C"/>
</dbReference>
<dbReference type="AlphaFoldDB" id="A0A8E1VUC9"/>
<dbReference type="Gene3D" id="3.90.226.10">
    <property type="entry name" value="2-enoyl-CoA Hydratase, Chain A, domain 1"/>
    <property type="match status" value="1"/>
</dbReference>
<dbReference type="InterPro" id="IPR029045">
    <property type="entry name" value="ClpP/crotonase-like_dom_sf"/>
</dbReference>
<evidence type="ECO:0000313" key="2">
    <source>
        <dbReference type="EMBL" id="MBB2498447.1"/>
    </source>
</evidence>
<name>A0A8E1VUC9_9PSEU</name>
<proteinExistence type="inferred from homology"/>
<organism evidence="2 3">
    <name type="scientific">Amycolatopsis echigonensis</name>
    <dbReference type="NCBI Taxonomy" id="2576905"/>
    <lineage>
        <taxon>Bacteria</taxon>
        <taxon>Bacillati</taxon>
        <taxon>Actinomycetota</taxon>
        <taxon>Actinomycetes</taxon>
        <taxon>Pseudonocardiales</taxon>
        <taxon>Pseudonocardiaceae</taxon>
        <taxon>Amycolatopsis</taxon>
    </lineage>
</organism>
<dbReference type="CDD" id="cd06558">
    <property type="entry name" value="crotonase-like"/>
    <property type="match status" value="1"/>
</dbReference>
<dbReference type="Proteomes" id="UP000550260">
    <property type="component" value="Unassembled WGS sequence"/>
</dbReference>
<dbReference type="EMBL" id="JACJHR010000004">
    <property type="protein sequence ID" value="MBB2498447.1"/>
    <property type="molecule type" value="Genomic_DNA"/>
</dbReference>
<sequence>MPEVLEDRVEWDLADGLARITLNRPPANALDMATGRALREAADRVAAGAHDGTVRVVLLRAKGRTFSGGGDLREFAAAADRGQEVGALAQDLHQAILTLANTPVPVVSAIHATVAGGGIGVALAADIVLMAAEAKLQVAYTAAGLSPDCGSTWLLARRLGPARALDLALTNRALTGAEAAQHGLVSRAVPAAELDRVTDEVVAGLLAGPARAYAETKRLVAAAAQRDLATQLDDEAATITKIVATAEGIEGVNAFLEKRTPSFSQ</sequence>
<reference evidence="2 3" key="1">
    <citation type="submission" date="2020-08" db="EMBL/GenBank/DDBJ databases">
        <title>Amycolatopsis echigonensis JCM 21831.</title>
        <authorList>
            <person name="Tedsree N."/>
            <person name="Kuncharoen N."/>
            <person name="Likhitwitayawuid K."/>
            <person name="Tanasupawat S."/>
        </authorList>
    </citation>
    <scope>NUCLEOTIDE SEQUENCE [LARGE SCALE GENOMIC DNA]</scope>
    <source>
        <strain evidence="2 3">JCM 21831</strain>
    </source>
</reference>
<evidence type="ECO:0000256" key="1">
    <source>
        <dbReference type="ARBA" id="ARBA00005254"/>
    </source>
</evidence>
<dbReference type="InterPro" id="IPR001753">
    <property type="entry name" value="Enoyl-CoA_hydra/iso"/>
</dbReference>